<dbReference type="GO" id="GO:0004519">
    <property type="term" value="F:endonuclease activity"/>
    <property type="evidence" value="ECO:0007669"/>
    <property type="project" value="UniProtKB-KW"/>
</dbReference>
<keyword evidence="3" id="KW-1185">Reference proteome</keyword>
<accession>A0AAE7V3S8</accession>
<keyword evidence="2" id="KW-0540">Nuclease</keyword>
<dbReference type="EMBL" id="MZ130478">
    <property type="protein sequence ID" value="QWM89412.1"/>
    <property type="molecule type" value="Genomic_DNA"/>
</dbReference>
<feature type="domain" description="HNH nuclease" evidence="1">
    <location>
        <begin position="65"/>
        <end position="113"/>
    </location>
</feature>
<dbReference type="Gene3D" id="1.10.10.10">
    <property type="entry name" value="Winged helix-like DNA-binding domain superfamily/Winged helix DNA-binding domain"/>
    <property type="match status" value="1"/>
</dbReference>
<evidence type="ECO:0000313" key="2">
    <source>
        <dbReference type="EMBL" id="QWM89412.1"/>
    </source>
</evidence>
<dbReference type="SMART" id="SM00497">
    <property type="entry name" value="IENR1"/>
    <property type="match status" value="1"/>
</dbReference>
<gene>
    <name evidence="2" type="primary">gp_16076</name>
</gene>
<dbReference type="RefSeq" id="YP_010358984.1">
    <property type="nucleotide sequence ID" value="NC_062768.1"/>
</dbReference>
<dbReference type="Gene3D" id="3.90.75.20">
    <property type="match status" value="1"/>
</dbReference>
<dbReference type="KEGG" id="vg:75691906"/>
<dbReference type="InterPro" id="IPR044925">
    <property type="entry name" value="His-Me_finger_sf"/>
</dbReference>
<dbReference type="SUPFAM" id="SSF54060">
    <property type="entry name" value="His-Me finger endonucleases"/>
    <property type="match status" value="1"/>
</dbReference>
<dbReference type="InterPro" id="IPR036388">
    <property type="entry name" value="WH-like_DNA-bd_sf"/>
</dbReference>
<dbReference type="GO" id="GO:0016788">
    <property type="term" value="F:hydrolase activity, acting on ester bonds"/>
    <property type="evidence" value="ECO:0007669"/>
    <property type="project" value="InterPro"/>
</dbReference>
<dbReference type="InterPro" id="IPR003615">
    <property type="entry name" value="HNH_nuc"/>
</dbReference>
<name>A0AAE7V3S8_9CAUD</name>
<sequence>MEEVWKDIKNWEGSYQVSNFGRVRSLERIITFSDGRIRKFQGREIKPIKSSTSDYLMVRLWKNHKEYAYLIHRLVAQAFIPNPDNLPEVNHIDENIFNNSYDNLEWCNRDYNHNYSKAKRINAARAVTGKCVLQYDLSGKLLHIRETGLDAAKSLNIPQGNISSCCLGKLKTAGGFKWQYE</sequence>
<dbReference type="InterPro" id="IPR003647">
    <property type="entry name" value="Intron_nuc_1_rpt"/>
</dbReference>
<evidence type="ECO:0000313" key="3">
    <source>
        <dbReference type="Proteomes" id="UP000827406"/>
    </source>
</evidence>
<proteinExistence type="predicted"/>
<dbReference type="GeneID" id="75691906"/>
<dbReference type="Proteomes" id="UP000827406">
    <property type="component" value="Segment"/>
</dbReference>
<dbReference type="Pfam" id="PF07463">
    <property type="entry name" value="NUMOD4"/>
    <property type="match status" value="1"/>
</dbReference>
<keyword evidence="2" id="KW-0378">Hydrolase</keyword>
<organism evidence="2 3">
    <name type="scientific">uncultured phage cr151_1</name>
    <dbReference type="NCBI Taxonomy" id="2986406"/>
    <lineage>
        <taxon>Viruses</taxon>
        <taxon>Duplodnaviria</taxon>
        <taxon>Heunggongvirae</taxon>
        <taxon>Uroviricota</taxon>
        <taxon>Caudoviricetes</taxon>
        <taxon>Crassvirales</taxon>
        <taxon>Steigviridae</taxon>
        <taxon>Asinivirinae</taxon>
        <taxon>Kolpuevirus</taxon>
        <taxon>Kolpuevirus coli</taxon>
    </lineage>
</organism>
<dbReference type="SMART" id="SM00507">
    <property type="entry name" value="HNHc"/>
    <property type="match status" value="1"/>
</dbReference>
<evidence type="ECO:0000259" key="1">
    <source>
        <dbReference type="SMART" id="SM00507"/>
    </source>
</evidence>
<reference evidence="2 3" key="1">
    <citation type="submission" date="2021-04" db="EMBL/GenBank/DDBJ databases">
        <authorList>
            <person name="Shkoporov A.N."/>
            <person name="Stockdale S.R."/>
            <person name="Guerin E."/>
            <person name="Ross R.P."/>
            <person name="Hill C."/>
        </authorList>
    </citation>
    <scope>NUCLEOTIDE SEQUENCE [LARGE SCALE GENOMIC DNA]</scope>
    <source>
        <strain evidence="3">cr151_1</strain>
    </source>
</reference>
<keyword evidence="2" id="KW-0255">Endonuclease</keyword>
<dbReference type="InterPro" id="IPR010902">
    <property type="entry name" value="NUMOD4"/>
</dbReference>
<protein>
    <submittedName>
        <fullName evidence="2">HNH endonuclease</fullName>
    </submittedName>
</protein>